<evidence type="ECO:0000313" key="4">
    <source>
        <dbReference type="Proteomes" id="UP000799538"/>
    </source>
</evidence>
<organism evidence="3 4">
    <name type="scientific">Elsinoe ampelina</name>
    <dbReference type="NCBI Taxonomy" id="302913"/>
    <lineage>
        <taxon>Eukaryota</taxon>
        <taxon>Fungi</taxon>
        <taxon>Dikarya</taxon>
        <taxon>Ascomycota</taxon>
        <taxon>Pezizomycotina</taxon>
        <taxon>Dothideomycetes</taxon>
        <taxon>Dothideomycetidae</taxon>
        <taxon>Myriangiales</taxon>
        <taxon>Elsinoaceae</taxon>
        <taxon>Elsinoe</taxon>
    </lineage>
</organism>
<name>A0A6A6G4P7_9PEZI</name>
<protein>
    <submittedName>
        <fullName evidence="3">Alpha/Beta hydrolase protein</fullName>
    </submittedName>
</protein>
<dbReference type="Pfam" id="PF07859">
    <property type="entry name" value="Abhydrolase_3"/>
    <property type="match status" value="1"/>
</dbReference>
<feature type="domain" description="Alpha/beta hydrolase fold-3" evidence="2">
    <location>
        <begin position="136"/>
        <end position="391"/>
    </location>
</feature>
<dbReference type="SUPFAM" id="SSF53474">
    <property type="entry name" value="alpha/beta-Hydrolases"/>
    <property type="match status" value="1"/>
</dbReference>
<reference evidence="4" key="1">
    <citation type="journal article" date="2020" name="Stud. Mycol.">
        <title>101 Dothideomycetes genomes: A test case for predicting lifestyles and emergence of pathogens.</title>
        <authorList>
            <person name="Haridas S."/>
            <person name="Albert R."/>
            <person name="Binder M."/>
            <person name="Bloem J."/>
            <person name="LaButti K."/>
            <person name="Salamov A."/>
            <person name="Andreopoulos B."/>
            <person name="Baker S."/>
            <person name="Barry K."/>
            <person name="Bills G."/>
            <person name="Bluhm B."/>
            <person name="Cannon C."/>
            <person name="Castanera R."/>
            <person name="Culley D."/>
            <person name="Daum C."/>
            <person name="Ezra D."/>
            <person name="Gonzalez J."/>
            <person name="Henrissat B."/>
            <person name="Kuo A."/>
            <person name="Liang C."/>
            <person name="Lipzen A."/>
            <person name="Lutzoni F."/>
            <person name="Magnuson J."/>
            <person name="Mondo S."/>
            <person name="Nolan M."/>
            <person name="Ohm R."/>
            <person name="Pangilinan J."/>
            <person name="Park H.-J."/>
            <person name="Ramirez L."/>
            <person name="Alfaro M."/>
            <person name="Sun H."/>
            <person name="Tritt A."/>
            <person name="Yoshinaga Y."/>
            <person name="Zwiers L.-H."/>
            <person name="Turgeon B."/>
            <person name="Goodwin S."/>
            <person name="Spatafora J."/>
            <person name="Crous P."/>
            <person name="Grigoriev I."/>
        </authorList>
    </citation>
    <scope>NUCLEOTIDE SEQUENCE [LARGE SCALE GENOMIC DNA]</scope>
    <source>
        <strain evidence="4">CECT 20119</strain>
    </source>
</reference>
<proteinExistence type="predicted"/>
<evidence type="ECO:0000313" key="3">
    <source>
        <dbReference type="EMBL" id="KAF2220706.1"/>
    </source>
</evidence>
<sequence length="479" mass="52497">MTSRADSGKRLDKQTILHEIRSRKPSIVKYTASIPFSAQQAKSETDGPPQPSAHLVRTCLSAAISNTAQLQAIVANATADLSHGQPVKYSMSVVEDVPCEWIGHRPETEPPAARPVSAQDQYNAMTKDTSNKTVILFTAGGAASANNAVLHRPILTELARATGGRVLNVLKRLAPQHPYPAGLLDLLLAYLHLLYPPPGSFHDPIPASRIVLAGNSHGASVCLSLVLTILHFNGRSSNPDGSSANPFSHSPAPTLDFAHYERRLALPAGVLVLSPAPDIFPALPSFWKNMDHDVFSWATHPAMSPSFPADHLWPSDPPREHPYCFKEMLSHPLISPNMAPSSCWQGCPPIYVDIGTDECYKDGALLLVDTMRSAGVPVMFDEFEAMPHDFFMFFPKWWQSKKLIERAAEAVKGMVQPGKKAASTTSNDLWGVWSIEGHYTSKDWKSLKAMDWQYATKIIRNKAQPLKPWTGSSNGKSKM</sequence>
<evidence type="ECO:0000256" key="1">
    <source>
        <dbReference type="ARBA" id="ARBA00022801"/>
    </source>
</evidence>
<dbReference type="PANTHER" id="PTHR48081">
    <property type="entry name" value="AB HYDROLASE SUPERFAMILY PROTEIN C4A8.06C"/>
    <property type="match status" value="1"/>
</dbReference>
<dbReference type="EMBL" id="ML992512">
    <property type="protein sequence ID" value="KAF2220706.1"/>
    <property type="molecule type" value="Genomic_DNA"/>
</dbReference>
<dbReference type="InterPro" id="IPR050300">
    <property type="entry name" value="GDXG_lipolytic_enzyme"/>
</dbReference>
<dbReference type="Gene3D" id="3.40.50.1820">
    <property type="entry name" value="alpha/beta hydrolase"/>
    <property type="match status" value="1"/>
</dbReference>
<dbReference type="OrthoDB" id="5354320at2759"/>
<dbReference type="InterPro" id="IPR013094">
    <property type="entry name" value="AB_hydrolase_3"/>
</dbReference>
<dbReference type="GO" id="GO:0016787">
    <property type="term" value="F:hydrolase activity"/>
    <property type="evidence" value="ECO:0007669"/>
    <property type="project" value="UniProtKB-KW"/>
</dbReference>
<dbReference type="AlphaFoldDB" id="A0A6A6G4P7"/>
<dbReference type="Proteomes" id="UP000799538">
    <property type="component" value="Unassembled WGS sequence"/>
</dbReference>
<evidence type="ECO:0000259" key="2">
    <source>
        <dbReference type="Pfam" id="PF07859"/>
    </source>
</evidence>
<dbReference type="InterPro" id="IPR029058">
    <property type="entry name" value="AB_hydrolase_fold"/>
</dbReference>
<gene>
    <name evidence="3" type="ORF">BDZ85DRAFT_284429</name>
</gene>
<dbReference type="PANTHER" id="PTHR48081:SF8">
    <property type="entry name" value="ALPHA_BETA HYDROLASE FOLD-3 DOMAIN-CONTAINING PROTEIN-RELATED"/>
    <property type="match status" value="1"/>
</dbReference>
<accession>A0A6A6G4P7</accession>
<keyword evidence="4" id="KW-1185">Reference proteome</keyword>
<keyword evidence="1 3" id="KW-0378">Hydrolase</keyword>